<reference evidence="5" key="4">
    <citation type="journal article" date="2022" name="Microb. Genom.">
        <title>A global pangenome for the wheat fungal pathogen Pyrenophora tritici-repentis and prediction of effector protein structural homology.</title>
        <authorList>
            <person name="Moolhuijzen P.M."/>
            <person name="See P.T."/>
            <person name="Shi G."/>
            <person name="Powell H.R."/>
            <person name="Cockram J."/>
            <person name="Jorgensen L.N."/>
            <person name="Benslimane H."/>
            <person name="Strelkov S.E."/>
            <person name="Turner J."/>
            <person name="Liu Z."/>
            <person name="Moffat C.S."/>
        </authorList>
    </citation>
    <scope>NUCLEOTIDE SEQUENCE [LARGE SCALE GENOMIC DNA]</scope>
</reference>
<dbReference type="Pfam" id="PF10294">
    <property type="entry name" value="Methyltransf_16"/>
    <property type="match status" value="1"/>
</dbReference>
<evidence type="ECO:0000313" key="2">
    <source>
        <dbReference type="EMBL" id="KAF7569038.1"/>
    </source>
</evidence>
<reference evidence="3" key="3">
    <citation type="journal article" date="2022" name="bioRxiv">
        <title>A global pangenome for the wheat fungal pathogen Pyrenophora tritici-repentis and prediction of effector protein structural homology.</title>
        <authorList>
            <person name="Moolhuijzen P."/>
            <person name="See P.T."/>
            <person name="Shi G."/>
            <person name="Powell H.R."/>
            <person name="Cockram J."/>
            <person name="Jorgensen L.N."/>
            <person name="Benslimane H."/>
            <person name="Strelkov S.E."/>
            <person name="Turner J."/>
            <person name="Liu Z."/>
            <person name="Moffat C.S."/>
        </authorList>
    </citation>
    <scope>NUCLEOTIDE SEQUENCE</scope>
    <source>
        <strain evidence="3">86-124</strain>
    </source>
</reference>
<keyword evidence="2" id="KW-0489">Methyltransferase</keyword>
<reference evidence="3" key="2">
    <citation type="submission" date="2021-05" db="EMBL/GenBank/DDBJ databases">
        <authorList>
            <person name="Moolhuijzen P.M."/>
            <person name="Moffat C.S."/>
        </authorList>
    </citation>
    <scope>NUCLEOTIDE SEQUENCE</scope>
    <source>
        <strain evidence="3">86-124</strain>
    </source>
</reference>
<dbReference type="EMBL" id="NQIK02000006">
    <property type="protein sequence ID" value="KAF7569038.1"/>
    <property type="molecule type" value="Genomic_DNA"/>
</dbReference>
<dbReference type="SUPFAM" id="SSF53335">
    <property type="entry name" value="S-adenosyl-L-methionine-dependent methyltransferases"/>
    <property type="match status" value="1"/>
</dbReference>
<dbReference type="InterPro" id="IPR019410">
    <property type="entry name" value="Methyltransf_16"/>
</dbReference>
<dbReference type="InterPro" id="IPR029063">
    <property type="entry name" value="SAM-dependent_MTases_sf"/>
</dbReference>
<dbReference type="PANTHER" id="PTHR14614">
    <property type="entry name" value="HEPATOCELLULAR CARCINOMA-ASSOCIATED ANTIGEN"/>
    <property type="match status" value="1"/>
</dbReference>
<dbReference type="GO" id="GO:0008757">
    <property type="term" value="F:S-adenosylmethionine-dependent methyltransferase activity"/>
    <property type="evidence" value="ECO:0007669"/>
    <property type="project" value="UniProtKB-ARBA"/>
</dbReference>
<dbReference type="OrthoDB" id="433955at2759"/>
<dbReference type="GO" id="GO:0032259">
    <property type="term" value="P:methylation"/>
    <property type="evidence" value="ECO:0007669"/>
    <property type="project" value="UniProtKB-KW"/>
</dbReference>
<dbReference type="Gene3D" id="3.40.50.150">
    <property type="entry name" value="Vaccinia Virus protein VP39"/>
    <property type="match status" value="1"/>
</dbReference>
<evidence type="ECO:0000313" key="3">
    <source>
        <dbReference type="EMBL" id="KAI1508498.1"/>
    </source>
</evidence>
<feature type="compositionally biased region" description="Acidic residues" evidence="1">
    <location>
        <begin position="76"/>
        <end position="88"/>
    </location>
</feature>
<accession>A0A2W1FF55</accession>
<dbReference type="Proteomes" id="UP000245464">
    <property type="component" value="Chromosome 6"/>
</dbReference>
<dbReference type="OMA" id="ESHYELF"/>
<protein>
    <submittedName>
        <fullName evidence="2 3">Methyltransferase</fullName>
    </submittedName>
</protein>
<reference evidence="2 4" key="1">
    <citation type="journal article" date="2018" name="BMC Genomics">
        <title>Comparative genomics of the wheat fungal pathogen Pyrenophora tritici-repentis reveals chromosomal variations and genome plasticity.</title>
        <authorList>
            <person name="Moolhuijzen P."/>
            <person name="See P.T."/>
            <person name="Hane J.K."/>
            <person name="Shi G."/>
            <person name="Liu Z."/>
            <person name="Oliver R.P."/>
            <person name="Moffat C.S."/>
        </authorList>
    </citation>
    <scope>NUCLEOTIDE SEQUENCE [LARGE SCALE GENOMIC DNA]</scope>
    <source>
        <strain evidence="2">M4</strain>
    </source>
</reference>
<evidence type="ECO:0000256" key="1">
    <source>
        <dbReference type="SAM" id="MobiDB-lite"/>
    </source>
</evidence>
<feature type="region of interest" description="Disordered" evidence="1">
    <location>
        <begin position="55"/>
        <end position="88"/>
    </location>
</feature>
<keyword evidence="2" id="KW-0808">Transferase</keyword>
<organism evidence="2 4">
    <name type="scientific">Pyrenophora tritici-repentis</name>
    <dbReference type="NCBI Taxonomy" id="45151"/>
    <lineage>
        <taxon>Eukaryota</taxon>
        <taxon>Fungi</taxon>
        <taxon>Dikarya</taxon>
        <taxon>Ascomycota</taxon>
        <taxon>Pezizomycotina</taxon>
        <taxon>Dothideomycetes</taxon>
        <taxon>Pleosporomycetidae</taxon>
        <taxon>Pleosporales</taxon>
        <taxon>Pleosporineae</taxon>
        <taxon>Pleosporaceae</taxon>
        <taxon>Pyrenophora</taxon>
    </lineage>
</organism>
<evidence type="ECO:0000313" key="5">
    <source>
        <dbReference type="Proteomes" id="UP000249757"/>
    </source>
</evidence>
<evidence type="ECO:0000313" key="4">
    <source>
        <dbReference type="Proteomes" id="UP000245464"/>
    </source>
</evidence>
<dbReference type="AlphaFoldDB" id="A0A2W1FF55"/>
<dbReference type="Proteomes" id="UP000249757">
    <property type="component" value="Unassembled WGS sequence"/>
</dbReference>
<name>A0A2W1FF55_9PLEO</name>
<dbReference type="PANTHER" id="PTHR14614:SF147">
    <property type="entry name" value="S-ADENOSYLMETHIONINE-DEPENDENT METHYLTRANSFERASE OF THE SEVEN BETA-STRAND FAMILY"/>
    <property type="match status" value="1"/>
</dbReference>
<comment type="caution">
    <text evidence="2">The sequence shown here is derived from an EMBL/GenBank/DDBJ whole genome shotgun (WGS) entry which is preliminary data.</text>
</comment>
<proteinExistence type="predicted"/>
<dbReference type="CDD" id="cd02440">
    <property type="entry name" value="AdoMet_MTases"/>
    <property type="match status" value="1"/>
</dbReference>
<keyword evidence="5" id="KW-1185">Reference proteome</keyword>
<gene>
    <name evidence="3" type="ORF">Ptr86124_012450</name>
    <name evidence="2" type="ORF">PtrM4_114530</name>
</gene>
<dbReference type="EMBL" id="NRDI02000025">
    <property type="protein sequence ID" value="KAI1508498.1"/>
    <property type="molecule type" value="Genomic_DNA"/>
</dbReference>
<sequence>MSVSLSGNCLAPSSSLPSIRSLVVASEDQVATALKNLQALYCPVRLPTIISDSTSKREQTSIVSPPEPVDSGYASQDEDDDDESDAEEVTAALRTDPFERTFATKWLTSLIACAEELEFDESVREKIVDDAGFILSKLFDSPDDEEEEAITRDFSFPTSSGHAVEVTLNDAPLSSTDHTAVGLQSWGASIVLSSMMCADPDLFGFDQTRLHEQASITELGAGTGLVSLVLAKLLPEIGIQSMSISATDYHPAVLDNCKANIDTNFPPNSYSSPPVETAILDWAEPPAHLKSSSDLLIASDVVYAPEHANWLRDCAAHLLSPTGTFWLMVTMRKTGKFEGIPDTVEAVFADESCPKNEYGATFKILEREFVEKRKGIGRGDESGYNLYRIGWA</sequence>